<organism evidence="1 2">
    <name type="scientific">Heterorhabditis bacteriophora</name>
    <name type="common">Entomopathogenic nematode worm</name>
    <dbReference type="NCBI Taxonomy" id="37862"/>
    <lineage>
        <taxon>Eukaryota</taxon>
        <taxon>Metazoa</taxon>
        <taxon>Ecdysozoa</taxon>
        <taxon>Nematoda</taxon>
        <taxon>Chromadorea</taxon>
        <taxon>Rhabditida</taxon>
        <taxon>Rhabditina</taxon>
        <taxon>Rhabditomorpha</taxon>
        <taxon>Strongyloidea</taxon>
        <taxon>Heterorhabditidae</taxon>
        <taxon>Heterorhabditis</taxon>
    </lineage>
</organism>
<proteinExistence type="predicted"/>
<accession>A0A1I7XSX7</accession>
<name>A0A1I7XSX7_HETBA</name>
<protein>
    <submittedName>
        <fullName evidence="2">Uncharacterized protein</fullName>
    </submittedName>
</protein>
<dbReference type="Proteomes" id="UP000095283">
    <property type="component" value="Unplaced"/>
</dbReference>
<dbReference type="WBParaSite" id="Hba_20592">
    <property type="protein sequence ID" value="Hba_20592"/>
    <property type="gene ID" value="Hba_20592"/>
</dbReference>
<keyword evidence="1" id="KW-1185">Reference proteome</keyword>
<evidence type="ECO:0000313" key="2">
    <source>
        <dbReference type="WBParaSite" id="Hba_20592"/>
    </source>
</evidence>
<sequence>MKAGFYTTTDRVPRSGWTKMKLQKTSPNRSCTKRRVWSLFGGRQVESSTTTSWILAKPAQQRSIRRKSTKYTKNCSVYVQHWSIEKDQSSSMTVPDHMSPKRLCRNGTTWPTRLYLTQLTRQTSLRPTITFQASRQLPVRGFRQPSSS</sequence>
<reference evidence="2" key="1">
    <citation type="submission" date="2016-11" db="UniProtKB">
        <authorList>
            <consortium name="WormBaseParasite"/>
        </authorList>
    </citation>
    <scope>IDENTIFICATION</scope>
</reference>
<evidence type="ECO:0000313" key="1">
    <source>
        <dbReference type="Proteomes" id="UP000095283"/>
    </source>
</evidence>
<dbReference type="AlphaFoldDB" id="A0A1I7XSX7"/>